<dbReference type="RefSeq" id="WP_007573525.1">
    <property type="nucleotide sequence ID" value="NZ_BPTS01000001.1"/>
</dbReference>
<evidence type="ECO:0008006" key="3">
    <source>
        <dbReference type="Google" id="ProtNLM"/>
    </source>
</evidence>
<keyword evidence="2" id="KW-1185">Reference proteome</keyword>
<gene>
    <name evidence="1" type="ORF">Premu_0973</name>
</gene>
<dbReference type="eggNOG" id="ENOG5032H9W">
    <property type="taxonomic scope" value="Bacteria"/>
</dbReference>
<dbReference type="OrthoDB" id="1050203at2"/>
<accession>F8N7R4</accession>
<dbReference type="AlphaFoldDB" id="F8N7R4"/>
<evidence type="ECO:0000313" key="1">
    <source>
        <dbReference type="EMBL" id="EGN56419.1"/>
    </source>
</evidence>
<reference evidence="2" key="1">
    <citation type="journal article" date="2011" name="Stand. Genomic Sci.">
        <title>Non-contiguous finished genome sequence of the opportunistic oral pathogen Prevotella multisaccharivorax type strain (PPPA20).</title>
        <authorList>
            <person name="Pati A."/>
            <person name="Gronow S."/>
            <person name="Lu M."/>
            <person name="Lapidus A."/>
            <person name="Nolan M."/>
            <person name="Lucas S."/>
            <person name="Hammon N."/>
            <person name="Deshpande S."/>
            <person name="Cheng J.F."/>
            <person name="Tapia R."/>
            <person name="Han C."/>
            <person name="Goodwin L."/>
            <person name="Pitluck S."/>
            <person name="Liolios K."/>
            <person name="Pagani I."/>
            <person name="Mavromatis K."/>
            <person name="Mikhailova N."/>
            <person name="Huntemann M."/>
            <person name="Chen A."/>
            <person name="Palaniappan K."/>
            <person name="Land M."/>
            <person name="Hauser L."/>
            <person name="Detter J.C."/>
            <person name="Brambilla E.M."/>
            <person name="Rohde M."/>
            <person name="Goker M."/>
            <person name="Woyke T."/>
            <person name="Bristow J."/>
            <person name="Eisen J.A."/>
            <person name="Markowitz V."/>
            <person name="Hugenholtz P."/>
            <person name="Kyrpides N.C."/>
            <person name="Klenk H.P."/>
            <person name="Ivanova N."/>
        </authorList>
    </citation>
    <scope>NUCLEOTIDE SEQUENCE [LARGE SCALE GENOMIC DNA]</scope>
    <source>
        <strain evidence="2">DSM 17128</strain>
    </source>
</reference>
<dbReference type="EMBL" id="GL945017">
    <property type="protein sequence ID" value="EGN56419.1"/>
    <property type="molecule type" value="Genomic_DNA"/>
</dbReference>
<protein>
    <recommendedName>
        <fullName evidence="3">Lipoprotein</fullName>
    </recommendedName>
</protein>
<dbReference type="STRING" id="688246.Premu_0973"/>
<organism evidence="1 2">
    <name type="scientific">Hallella multisaccharivorax DSM 17128</name>
    <dbReference type="NCBI Taxonomy" id="688246"/>
    <lineage>
        <taxon>Bacteria</taxon>
        <taxon>Pseudomonadati</taxon>
        <taxon>Bacteroidota</taxon>
        <taxon>Bacteroidia</taxon>
        <taxon>Bacteroidales</taxon>
        <taxon>Prevotellaceae</taxon>
        <taxon>Hallella</taxon>
    </lineage>
</organism>
<dbReference type="PROSITE" id="PS51257">
    <property type="entry name" value="PROKAR_LIPOPROTEIN"/>
    <property type="match status" value="1"/>
</dbReference>
<dbReference type="Proteomes" id="UP000002772">
    <property type="component" value="Unassembled WGS sequence"/>
</dbReference>
<sequence>MNSRNLFFLLLVCVFTLTSCKKDKKDVKGLENNYIQQPQMILANKDSDEVRQQVDYYLNALNHKEVDKALSMLYAYDLKSNKVRRLTSEEEKTQRAVLSRFAGFHTEIESIRFFRENDSEVKYNVYFSNKPSTPSNPNCMGFMIRPVRIEGKWYLTLAGEDQATFSSQIDKK</sequence>
<proteinExistence type="predicted"/>
<dbReference type="HOGENOM" id="CLU_116703_0_0_10"/>
<evidence type="ECO:0000313" key="2">
    <source>
        <dbReference type="Proteomes" id="UP000002772"/>
    </source>
</evidence>
<name>F8N7R4_9BACT</name>